<proteinExistence type="predicted"/>
<dbReference type="RefSeq" id="WP_113678623.1">
    <property type="nucleotide sequence ID" value="NZ_CP030261.1"/>
</dbReference>
<dbReference type="OrthoDB" id="999541at2"/>
<gene>
    <name evidence="1" type="ORF">HYN86_14160</name>
</gene>
<dbReference type="KEGG" id="ffl:HYN86_14160"/>
<organism evidence="1 2">
    <name type="scientific">Flavobacterium fluviale</name>
    <dbReference type="NCBI Taxonomy" id="2249356"/>
    <lineage>
        <taxon>Bacteria</taxon>
        <taxon>Pseudomonadati</taxon>
        <taxon>Bacteroidota</taxon>
        <taxon>Flavobacteriia</taxon>
        <taxon>Flavobacteriales</taxon>
        <taxon>Flavobacteriaceae</taxon>
        <taxon>Flavobacterium</taxon>
    </lineage>
</organism>
<keyword evidence="2" id="KW-1185">Reference proteome</keyword>
<dbReference type="Proteomes" id="UP000251561">
    <property type="component" value="Chromosome"/>
</dbReference>
<evidence type="ECO:0000313" key="1">
    <source>
        <dbReference type="EMBL" id="AXB57677.1"/>
    </source>
</evidence>
<dbReference type="EMBL" id="CP030261">
    <property type="protein sequence ID" value="AXB57677.1"/>
    <property type="molecule type" value="Genomic_DNA"/>
</dbReference>
<reference evidence="1 2" key="1">
    <citation type="submission" date="2018-06" db="EMBL/GenBank/DDBJ databases">
        <title>Genome sequencing of Flavobacterium.</title>
        <authorList>
            <person name="Baek M.-G."/>
            <person name="Yi H."/>
        </authorList>
    </citation>
    <scope>NUCLEOTIDE SEQUENCE [LARGE SCALE GENOMIC DNA]</scope>
    <source>
        <strain evidence="1 2">HYN0086</strain>
    </source>
</reference>
<protein>
    <recommendedName>
        <fullName evidence="3">Lipoprotein</fullName>
    </recommendedName>
</protein>
<evidence type="ECO:0008006" key="3">
    <source>
        <dbReference type="Google" id="ProtNLM"/>
    </source>
</evidence>
<accession>A0A344LUT5</accession>
<dbReference type="AlphaFoldDB" id="A0A344LUT5"/>
<name>A0A344LUT5_9FLAO</name>
<sequence>MKNLLFFISFLTLVSCDNSETPESAFNLDTAIEFSVFNSSNEDLLDPANPQSIEISKIKLFYHVDGEKKEVYNQNLSSPRNFRVFKHEHEYRIGINLNDTHTSEKPVTYIQWNNTDTDTLEVVYSRTNKSVLKSKVWLNGTQIWERGNNTIDAYKKLIK</sequence>
<evidence type="ECO:0000313" key="2">
    <source>
        <dbReference type="Proteomes" id="UP000251561"/>
    </source>
</evidence>
<dbReference type="PROSITE" id="PS51257">
    <property type="entry name" value="PROKAR_LIPOPROTEIN"/>
    <property type="match status" value="1"/>
</dbReference>